<dbReference type="InterPro" id="IPR017441">
    <property type="entry name" value="Protein_kinase_ATP_BS"/>
</dbReference>
<dbReference type="PROSITE" id="PS50011">
    <property type="entry name" value="PROTEIN_KINASE_DOM"/>
    <property type="match status" value="1"/>
</dbReference>
<dbReference type="GO" id="GO:0009734">
    <property type="term" value="P:auxin-activated signaling pathway"/>
    <property type="evidence" value="ECO:0007669"/>
    <property type="project" value="UniProtKB-KW"/>
</dbReference>
<keyword evidence="9" id="KW-0927">Auxin signaling pathway</keyword>
<dbReference type="FunFam" id="1.10.510.10:FF:000142">
    <property type="entry name" value="Octicosapeptide/phox/Bem1p domain kinase superfamily protein"/>
    <property type="match status" value="1"/>
</dbReference>
<dbReference type="SMART" id="SM00666">
    <property type="entry name" value="PB1"/>
    <property type="match status" value="1"/>
</dbReference>
<comment type="subcellular location">
    <subcellularLocation>
        <location evidence="1">Cytoplasm</location>
    </subcellularLocation>
</comment>
<keyword evidence="3" id="KW-0723">Serine/threonine-protein kinase</keyword>
<dbReference type="FunFam" id="3.30.200.20:FF:000081">
    <property type="entry name" value="Octicosapeptide/phox/Bem1p domain kinase superfamily protein"/>
    <property type="match status" value="1"/>
</dbReference>
<evidence type="ECO:0000256" key="10">
    <source>
        <dbReference type="PROSITE-ProRule" id="PRU10141"/>
    </source>
</evidence>
<feature type="domain" description="Protein kinase" evidence="12">
    <location>
        <begin position="773"/>
        <end position="1043"/>
    </location>
</feature>
<feature type="region of interest" description="Disordered" evidence="11">
    <location>
        <begin position="718"/>
        <end position="746"/>
    </location>
</feature>
<dbReference type="EMBL" id="JAAALK010000289">
    <property type="protein sequence ID" value="KAG8049138.1"/>
    <property type="molecule type" value="Genomic_DNA"/>
</dbReference>
<evidence type="ECO:0000256" key="9">
    <source>
        <dbReference type="ARBA" id="ARBA00023294"/>
    </source>
</evidence>
<dbReference type="InterPro" id="IPR008271">
    <property type="entry name" value="Ser/Thr_kinase_AS"/>
</dbReference>
<dbReference type="EMBL" id="JAAALK010000289">
    <property type="protein sequence ID" value="KAG8049143.1"/>
    <property type="molecule type" value="Genomic_DNA"/>
</dbReference>
<dbReference type="AlphaFoldDB" id="A0A8J5RHA2"/>
<comment type="caution">
    <text evidence="13">The sequence shown here is derived from an EMBL/GenBank/DDBJ whole genome shotgun (WGS) entry which is preliminary data.</text>
</comment>
<evidence type="ECO:0000256" key="3">
    <source>
        <dbReference type="ARBA" id="ARBA00022527"/>
    </source>
</evidence>
<dbReference type="PROSITE" id="PS00108">
    <property type="entry name" value="PROTEIN_KINASE_ST"/>
    <property type="match status" value="1"/>
</dbReference>
<proteinExistence type="predicted"/>
<reference evidence="13" key="2">
    <citation type="submission" date="2021-02" db="EMBL/GenBank/DDBJ databases">
        <authorList>
            <person name="Kimball J.A."/>
            <person name="Haas M.W."/>
            <person name="Macchietto M."/>
            <person name="Kono T."/>
            <person name="Duquette J."/>
            <person name="Shao M."/>
        </authorList>
    </citation>
    <scope>NUCLEOTIDE SEQUENCE</scope>
    <source>
        <tissue evidence="13">Fresh leaf tissue</tissue>
    </source>
</reference>
<feature type="region of interest" description="Disordered" evidence="11">
    <location>
        <begin position="249"/>
        <end position="270"/>
    </location>
</feature>
<gene>
    <name evidence="13" type="ORF">GUJ93_ZPchr0009g2015</name>
</gene>
<dbReference type="GO" id="GO:0005737">
    <property type="term" value="C:cytoplasm"/>
    <property type="evidence" value="ECO:0007669"/>
    <property type="project" value="UniProtKB-SubCell"/>
</dbReference>
<keyword evidence="4" id="KW-0597">Phosphoprotein</keyword>
<sequence>MNNQVGSSNRKNLNVTYQDLTKILGLTRFDSENLSDVSSTGLPMKCAFDPINLVHMRTIPSENGLKSAEISSDSLQDMCSACESPCSHSGKAKFMCSFGGKVMPRPSDGKLRYVGGVTRLISIPRNFSWNELVQKTLKIYNQPHIIKYQLPDEDLDALISLSCDEDLQNMMEEYSSLEKVNSSPRLRIFLASQSECEDPLLDSKSLESEPEYQFVVAVNNLAQLKKSISSNSLMSPLSHHMDNSPLAYRDSPASQTDRENGARALGGKTLNESPSQFFISPFTKPTVAESLTISSTSLNRQMTTEHLRMQLSAEKSHENKSEVYIGSNLKTMLLDQQHKKQNDAATGIGIGTSPHHFHIQSPVKDLAMPRNDGGLSPHTNYDMPIPVDLPFYSAKVSMHPKNAVLSAQGMTHAFSDPLLKDRTQVLASNLSLAADSHIAPSFSQEVYQTNARQGHDGGSTVQWQDKPYRQENRAGPNAAPQFAIADTRFNSYRAHGARMSSDELDALESSVPTLIPATDNSRTFLLNGCSIGYQVENLDRGSQIDKLNSGHVVADYGTTSCMYGNDKVAPGPHINLPINSLDVFTLQRSMANRESSVYLNGNLDQSSVHNPGLAATPLIGLSDSDVSVNLSSSQNPFPACVLGREVPLERNISCSPVVNVFDHTIINNQNLKDRMHNNVQMEAPVIVEDVTDDVPSGIPSSRPLVPHVEVEAEEQQHAIISSQKDGDASSHGPELANEDRDDEPAVDGSISDAAIAELEASMYGLQIIRNADLEELRELGAGTFGTVYHGKWRGTDVAIKRIKKSCFAGRSSEQEKLTKDFWREAQILSKLHHPNVVAFYGVVPDGTGGTLATVAEFMVNGSLRNVLLRKDRMLDRRKKLIIAMDAAFGMEYLHSKSIVHFDLKCDNLLVNLRDPQRPICKVGDFGLSRIKRNTLVSGGVRGTLPWMAPELLNGSSSRVSEKVDVFSFGIALWEILTGEEPYANMHCGTIIGGIVNNTLRPPIPKNCEPEWQQLMEQCWSADPDIRPSFTEVTDRLRAMSSTLQAKGHAQGNK</sequence>
<evidence type="ECO:0000256" key="7">
    <source>
        <dbReference type="ARBA" id="ARBA00022777"/>
    </source>
</evidence>
<dbReference type="FunFam" id="3.10.20.90:FF:000058">
    <property type="entry name" value="Octicosapeptide/phox/Bem1p domain kinase superfamily protein"/>
    <property type="match status" value="1"/>
</dbReference>
<dbReference type="InterPro" id="IPR000719">
    <property type="entry name" value="Prot_kinase_dom"/>
</dbReference>
<evidence type="ECO:0000256" key="5">
    <source>
        <dbReference type="ARBA" id="ARBA00022679"/>
    </source>
</evidence>
<dbReference type="Proteomes" id="UP000729402">
    <property type="component" value="Unassembled WGS sequence"/>
</dbReference>
<dbReference type="GO" id="GO:0004674">
    <property type="term" value="F:protein serine/threonine kinase activity"/>
    <property type="evidence" value="ECO:0007669"/>
    <property type="project" value="UniProtKB-KW"/>
</dbReference>
<evidence type="ECO:0000259" key="12">
    <source>
        <dbReference type="PROSITE" id="PS50011"/>
    </source>
</evidence>
<reference evidence="13" key="1">
    <citation type="journal article" date="2021" name="bioRxiv">
        <title>Whole Genome Assembly and Annotation of Northern Wild Rice, Zizania palustris L., Supports a Whole Genome Duplication in the Zizania Genus.</title>
        <authorList>
            <person name="Haas M."/>
            <person name="Kono T."/>
            <person name="Macchietto M."/>
            <person name="Millas R."/>
            <person name="McGilp L."/>
            <person name="Shao M."/>
            <person name="Duquette J."/>
            <person name="Hirsch C.N."/>
            <person name="Kimball J."/>
        </authorList>
    </citation>
    <scope>NUCLEOTIDE SEQUENCE</scope>
    <source>
        <tissue evidence="13">Fresh leaf tissue</tissue>
    </source>
</reference>
<dbReference type="CDD" id="cd06410">
    <property type="entry name" value="PB1_UP2"/>
    <property type="match status" value="1"/>
</dbReference>
<dbReference type="PANTHER" id="PTHR23257">
    <property type="entry name" value="SERINE-THREONINE PROTEIN KINASE"/>
    <property type="match status" value="1"/>
</dbReference>
<dbReference type="EMBL" id="JAAALK010000289">
    <property type="protein sequence ID" value="KAG8049137.1"/>
    <property type="molecule type" value="Genomic_DNA"/>
</dbReference>
<dbReference type="InterPro" id="IPR000270">
    <property type="entry name" value="PB1_dom"/>
</dbReference>
<dbReference type="CDD" id="cd13999">
    <property type="entry name" value="STKc_MAP3K-like"/>
    <property type="match status" value="1"/>
</dbReference>
<evidence type="ECO:0000256" key="8">
    <source>
        <dbReference type="ARBA" id="ARBA00022840"/>
    </source>
</evidence>
<organism evidence="13 14">
    <name type="scientific">Zizania palustris</name>
    <name type="common">Northern wild rice</name>
    <dbReference type="NCBI Taxonomy" id="103762"/>
    <lineage>
        <taxon>Eukaryota</taxon>
        <taxon>Viridiplantae</taxon>
        <taxon>Streptophyta</taxon>
        <taxon>Embryophyta</taxon>
        <taxon>Tracheophyta</taxon>
        <taxon>Spermatophyta</taxon>
        <taxon>Magnoliopsida</taxon>
        <taxon>Liliopsida</taxon>
        <taxon>Poales</taxon>
        <taxon>Poaceae</taxon>
        <taxon>BOP clade</taxon>
        <taxon>Oryzoideae</taxon>
        <taxon>Oryzeae</taxon>
        <taxon>Zizaniinae</taxon>
        <taxon>Zizania</taxon>
    </lineage>
</organism>
<evidence type="ECO:0000256" key="6">
    <source>
        <dbReference type="ARBA" id="ARBA00022741"/>
    </source>
</evidence>
<dbReference type="GO" id="GO:0005524">
    <property type="term" value="F:ATP binding"/>
    <property type="evidence" value="ECO:0007669"/>
    <property type="project" value="UniProtKB-UniRule"/>
</dbReference>
<dbReference type="GO" id="GO:0010928">
    <property type="term" value="P:regulation of auxin mediated signaling pathway"/>
    <property type="evidence" value="ECO:0007669"/>
    <property type="project" value="UniProtKB-ARBA"/>
</dbReference>
<dbReference type="InterPro" id="IPR050167">
    <property type="entry name" value="Ser_Thr_protein_kinase"/>
</dbReference>
<dbReference type="Pfam" id="PF00564">
    <property type="entry name" value="PB1"/>
    <property type="match status" value="1"/>
</dbReference>
<evidence type="ECO:0000313" key="14">
    <source>
        <dbReference type="Proteomes" id="UP000729402"/>
    </source>
</evidence>
<feature type="binding site" evidence="10">
    <location>
        <position position="804"/>
    </location>
    <ligand>
        <name>ATP</name>
        <dbReference type="ChEBI" id="CHEBI:30616"/>
    </ligand>
</feature>
<dbReference type="Pfam" id="PF07714">
    <property type="entry name" value="PK_Tyr_Ser-Thr"/>
    <property type="match status" value="1"/>
</dbReference>
<keyword evidence="8 10" id="KW-0067">ATP-binding</keyword>
<evidence type="ECO:0000256" key="4">
    <source>
        <dbReference type="ARBA" id="ARBA00022553"/>
    </source>
</evidence>
<protein>
    <recommendedName>
        <fullName evidence="12">Protein kinase domain-containing protein</fullName>
    </recommendedName>
</protein>
<evidence type="ECO:0000256" key="1">
    <source>
        <dbReference type="ARBA" id="ARBA00004496"/>
    </source>
</evidence>
<dbReference type="OrthoDB" id="4062651at2759"/>
<keyword evidence="14" id="KW-1185">Reference proteome</keyword>
<keyword evidence="6 10" id="KW-0547">Nucleotide-binding</keyword>
<evidence type="ECO:0000313" key="13">
    <source>
        <dbReference type="EMBL" id="KAG8049138.1"/>
    </source>
</evidence>
<keyword evidence="2" id="KW-0963">Cytoplasm</keyword>
<evidence type="ECO:0000256" key="11">
    <source>
        <dbReference type="SAM" id="MobiDB-lite"/>
    </source>
</evidence>
<evidence type="ECO:0000256" key="2">
    <source>
        <dbReference type="ARBA" id="ARBA00022490"/>
    </source>
</evidence>
<dbReference type="PROSITE" id="PS00107">
    <property type="entry name" value="PROTEIN_KINASE_ATP"/>
    <property type="match status" value="1"/>
</dbReference>
<name>A0A8J5RHA2_ZIZPA</name>
<dbReference type="SMART" id="SM00220">
    <property type="entry name" value="S_TKc"/>
    <property type="match status" value="1"/>
</dbReference>
<dbReference type="PANTHER" id="PTHR23257:SF948">
    <property type="entry name" value="OS12G0594300 PROTEIN"/>
    <property type="match status" value="1"/>
</dbReference>
<keyword evidence="7" id="KW-0418">Kinase</keyword>
<keyword evidence="5" id="KW-0808">Transferase</keyword>
<dbReference type="InterPro" id="IPR001245">
    <property type="entry name" value="Ser-Thr/Tyr_kinase_cat_dom"/>
</dbReference>
<dbReference type="EMBL" id="JAAALK010000289">
    <property type="protein sequence ID" value="KAG8049139.1"/>
    <property type="molecule type" value="Genomic_DNA"/>
</dbReference>
<dbReference type="EMBL" id="JAAALK010000289">
    <property type="protein sequence ID" value="KAG8049140.1"/>
    <property type="molecule type" value="Genomic_DNA"/>
</dbReference>
<accession>A0A8J5RHA2</accession>